<evidence type="ECO:0000256" key="2">
    <source>
        <dbReference type="ARBA" id="ARBA00022840"/>
    </source>
</evidence>
<dbReference type="Gene3D" id="1.10.287.380">
    <property type="entry name" value="Valyl-tRNA synthetase, C-terminal domain"/>
    <property type="match status" value="1"/>
</dbReference>
<dbReference type="Pfam" id="PF16326">
    <property type="entry name" value="ABC_tran_CTD"/>
    <property type="match status" value="1"/>
</dbReference>
<keyword evidence="2 5" id="KW-0067">ATP-binding</keyword>
<keyword evidence="3" id="KW-0175">Coiled coil</keyword>
<evidence type="ECO:0000259" key="4">
    <source>
        <dbReference type="PROSITE" id="PS50893"/>
    </source>
</evidence>
<feature type="coiled-coil region" evidence="3">
    <location>
        <begin position="610"/>
        <end position="637"/>
    </location>
</feature>
<dbReference type="PANTHER" id="PTHR42855:SF2">
    <property type="entry name" value="DRUG RESISTANCE ABC TRANSPORTER,ATP-BINDING PROTEIN"/>
    <property type="match status" value="1"/>
</dbReference>
<dbReference type="PANTHER" id="PTHR42855">
    <property type="entry name" value="ABC TRANSPORTER ATP-BINDING SUBUNIT"/>
    <property type="match status" value="1"/>
</dbReference>
<dbReference type="CDD" id="cd03221">
    <property type="entry name" value="ABCF_EF-3"/>
    <property type="match status" value="2"/>
</dbReference>
<reference evidence="5" key="1">
    <citation type="submission" date="2021-05" db="EMBL/GenBank/DDBJ databases">
        <title>Energy efficiency and biological interactions define the core microbiome of deep oligotrophic groundwater.</title>
        <authorList>
            <person name="Mehrshad M."/>
            <person name="Lopez-Fernandez M."/>
            <person name="Bell E."/>
            <person name="Bernier-Latmani R."/>
            <person name="Bertilsson S."/>
            <person name="Dopson M."/>
        </authorList>
    </citation>
    <scope>NUCLEOTIDE SEQUENCE</scope>
    <source>
        <strain evidence="5">Modern_marine.mb.64</strain>
    </source>
</reference>
<proteinExistence type="predicted"/>
<name>A0A948S098_UNCEI</name>
<dbReference type="InterPro" id="IPR027417">
    <property type="entry name" value="P-loop_NTPase"/>
</dbReference>
<dbReference type="PROSITE" id="PS50893">
    <property type="entry name" value="ABC_TRANSPORTER_2"/>
    <property type="match status" value="2"/>
</dbReference>
<dbReference type="SUPFAM" id="SSF52540">
    <property type="entry name" value="P-loop containing nucleoside triphosphate hydrolases"/>
    <property type="match status" value="2"/>
</dbReference>
<gene>
    <name evidence="5" type="ORF">KJ970_18095</name>
</gene>
<dbReference type="Pfam" id="PF12848">
    <property type="entry name" value="ABC_tran_Xtn"/>
    <property type="match status" value="1"/>
</dbReference>
<sequence>MSLITANNLAKSYGGALVFSGVSFQLPPHARIAIVGANGIGKTTLLRLLIGEEPPSDGAMQKARDLSIGYLPQEAGLYETHTLWEECLRAFGEIPRQEIRLRELEKKIAAMPDDETLVKEYGQLQSDFESAGGYSYETSISQTLSGLGFVKDDFEMPLPHLSGGQRTRALLARLLLSNPDLLILDEPTNHLDIGAVEWLEGRLRTWPGAVLIVSHDRYFLDKAVDHIWEMRRIGLETFRGNYSAYAMQRKQRWEERARHIESERESFAKDLDFIKRNIAGGNTLQAKGRLRRLSRMIRAIENHGFEGIRGKRWLEVGESTRTMSVEEVGRRLKTLSGIDVHGRAMKLNLKPRRRSGNIVLRAEKLRIGYPDRLLFSIDKLLLTRCECAALIGENGSGKTTFLRTMLDQLQPLSGKLTQGASLEIGYFAQAHEELNPTLTLIEEIQTVAPAMMPAEIRSHLGTFTFSGDEHFKKVSVLSGGERGRLALAKLALSNANFLVLDEPTNHLDIASQEILQEMLSGYEGTVLLVSHDRYLINALATQVWTIDTERQKLLVFEGNYNEYRAALESGRDADGAFAAAPSAAPAANIVAADPADGDRPDGPPLSKFEQKRIKKRIAQVEAEITELEGKLSRTTEQLSNPTGDMAAAQRLGEAYQRIRVKLNEALIEWETLQEGNR</sequence>
<dbReference type="Gene3D" id="3.40.50.300">
    <property type="entry name" value="P-loop containing nucleotide triphosphate hydrolases"/>
    <property type="match status" value="2"/>
</dbReference>
<dbReference type="Proteomes" id="UP000777784">
    <property type="component" value="Unassembled WGS sequence"/>
</dbReference>
<comment type="caution">
    <text evidence="5">The sequence shown here is derived from an EMBL/GenBank/DDBJ whole genome shotgun (WGS) entry which is preliminary data.</text>
</comment>
<feature type="domain" description="ABC transporter" evidence="4">
    <location>
        <begin position="360"/>
        <end position="582"/>
    </location>
</feature>
<dbReference type="InterPro" id="IPR032781">
    <property type="entry name" value="ABC_tran_Xtn"/>
</dbReference>
<evidence type="ECO:0000313" key="6">
    <source>
        <dbReference type="Proteomes" id="UP000777784"/>
    </source>
</evidence>
<dbReference type="NCBIfam" id="NF000355">
    <property type="entry name" value="ribo_prot_ABC_F"/>
    <property type="match status" value="1"/>
</dbReference>
<evidence type="ECO:0000313" key="5">
    <source>
        <dbReference type="EMBL" id="MBU2692834.1"/>
    </source>
</evidence>
<dbReference type="Pfam" id="PF00005">
    <property type="entry name" value="ABC_tran"/>
    <property type="match status" value="2"/>
</dbReference>
<dbReference type="InterPro" id="IPR051309">
    <property type="entry name" value="ABCF_ATPase"/>
</dbReference>
<dbReference type="InterPro" id="IPR003593">
    <property type="entry name" value="AAA+_ATPase"/>
</dbReference>
<dbReference type="PROSITE" id="PS00211">
    <property type="entry name" value="ABC_TRANSPORTER_1"/>
    <property type="match status" value="1"/>
</dbReference>
<dbReference type="InterPro" id="IPR017871">
    <property type="entry name" value="ABC_transporter-like_CS"/>
</dbReference>
<dbReference type="InterPro" id="IPR032524">
    <property type="entry name" value="ABC_tran_C"/>
</dbReference>
<dbReference type="GO" id="GO:0016887">
    <property type="term" value="F:ATP hydrolysis activity"/>
    <property type="evidence" value="ECO:0007669"/>
    <property type="project" value="InterPro"/>
</dbReference>
<dbReference type="GO" id="GO:0003677">
    <property type="term" value="F:DNA binding"/>
    <property type="evidence" value="ECO:0007669"/>
    <property type="project" value="InterPro"/>
</dbReference>
<dbReference type="InterPro" id="IPR003439">
    <property type="entry name" value="ABC_transporter-like_ATP-bd"/>
</dbReference>
<feature type="domain" description="ABC transporter" evidence="4">
    <location>
        <begin position="4"/>
        <end position="257"/>
    </location>
</feature>
<keyword evidence="1" id="KW-0547">Nucleotide-binding</keyword>
<dbReference type="EMBL" id="JAHJDP010000100">
    <property type="protein sequence ID" value="MBU2692834.1"/>
    <property type="molecule type" value="Genomic_DNA"/>
</dbReference>
<dbReference type="FunFam" id="3.40.50.300:FF:000011">
    <property type="entry name" value="Putative ABC transporter ATP-binding component"/>
    <property type="match status" value="1"/>
</dbReference>
<dbReference type="SMART" id="SM00382">
    <property type="entry name" value="AAA"/>
    <property type="match status" value="2"/>
</dbReference>
<evidence type="ECO:0000256" key="3">
    <source>
        <dbReference type="SAM" id="Coils"/>
    </source>
</evidence>
<dbReference type="InterPro" id="IPR037118">
    <property type="entry name" value="Val-tRNA_synth_C_sf"/>
</dbReference>
<accession>A0A948S098</accession>
<protein>
    <submittedName>
        <fullName evidence="5">ABC-F family ATP-binding cassette domain-containing protein</fullName>
    </submittedName>
</protein>
<dbReference type="AlphaFoldDB" id="A0A948S098"/>
<organism evidence="5 6">
    <name type="scientific">Eiseniibacteriota bacterium</name>
    <dbReference type="NCBI Taxonomy" id="2212470"/>
    <lineage>
        <taxon>Bacteria</taxon>
        <taxon>Candidatus Eiseniibacteriota</taxon>
    </lineage>
</organism>
<dbReference type="GO" id="GO:0005524">
    <property type="term" value="F:ATP binding"/>
    <property type="evidence" value="ECO:0007669"/>
    <property type="project" value="UniProtKB-KW"/>
</dbReference>
<evidence type="ECO:0000256" key="1">
    <source>
        <dbReference type="ARBA" id="ARBA00022741"/>
    </source>
</evidence>